<feature type="region of interest" description="Uridylyltransferase" evidence="6">
    <location>
        <begin position="1"/>
        <end position="319"/>
    </location>
</feature>
<dbReference type="RefSeq" id="WP_264980977.1">
    <property type="nucleotide sequence ID" value="NZ_AP026708.1"/>
</dbReference>
<comment type="similarity">
    <text evidence="6">Belongs to the GlnD family.</text>
</comment>
<dbReference type="InterPro" id="IPR043519">
    <property type="entry name" value="NT_sf"/>
</dbReference>
<comment type="domain">
    <text evidence="6">Has four distinct domains: an N-terminal nucleotidyltransferase (NT) domain responsible for UTase activity, a central HD domain that encodes UR activity, and two C-terminal ACT domains that seem to have a role in glutamine sensing.</text>
</comment>
<dbReference type="InterPro" id="IPR045865">
    <property type="entry name" value="ACT-like_dom_sf"/>
</dbReference>
<dbReference type="SUPFAM" id="SSF109604">
    <property type="entry name" value="HD-domain/PDEase-like"/>
    <property type="match status" value="1"/>
</dbReference>
<dbReference type="InterPro" id="IPR006674">
    <property type="entry name" value="HD_domain"/>
</dbReference>
<dbReference type="InterPro" id="IPR003607">
    <property type="entry name" value="HD/PDEase_dom"/>
</dbReference>
<dbReference type="PANTHER" id="PTHR47320:SF1">
    <property type="entry name" value="BIFUNCTIONAL URIDYLYLTRANSFERASE_URIDYLYL-REMOVING ENZYME"/>
    <property type="match status" value="1"/>
</dbReference>
<keyword evidence="4 6" id="KW-0460">Magnesium</keyword>
<evidence type="ECO:0000256" key="1">
    <source>
        <dbReference type="ARBA" id="ARBA00022679"/>
    </source>
</evidence>
<evidence type="ECO:0000256" key="3">
    <source>
        <dbReference type="ARBA" id="ARBA00022801"/>
    </source>
</evidence>
<dbReference type="EC" id="2.7.7.59" evidence="6"/>
<dbReference type="GO" id="GO:0016779">
    <property type="term" value="F:nucleotidyltransferase activity"/>
    <property type="evidence" value="ECO:0007669"/>
    <property type="project" value="UniProtKB-KW"/>
</dbReference>
<keyword evidence="9" id="KW-1185">Reference proteome</keyword>
<dbReference type="EMBL" id="AP026708">
    <property type="protein sequence ID" value="BDQ34083.1"/>
    <property type="molecule type" value="Genomic_DNA"/>
</dbReference>
<name>A0ABN6RWT7_9BACT</name>
<organism evidence="8 9">
    <name type="scientific">Pseudodesulfovibrio portus</name>
    <dbReference type="NCBI Taxonomy" id="231439"/>
    <lineage>
        <taxon>Bacteria</taxon>
        <taxon>Pseudomonadati</taxon>
        <taxon>Thermodesulfobacteriota</taxon>
        <taxon>Desulfovibrionia</taxon>
        <taxon>Desulfovibrionales</taxon>
        <taxon>Desulfovibrionaceae</taxon>
    </lineage>
</organism>
<dbReference type="Pfam" id="PF01909">
    <property type="entry name" value="NTP_transf_2"/>
    <property type="match status" value="1"/>
</dbReference>
<evidence type="ECO:0000259" key="7">
    <source>
        <dbReference type="SMART" id="SM00471"/>
    </source>
</evidence>
<dbReference type="PIRSF" id="PIRSF006288">
    <property type="entry name" value="PII_uridyltransf"/>
    <property type="match status" value="1"/>
</dbReference>
<comment type="caution">
    <text evidence="6">Lacks conserved residue(s) required for the propagation of feature annotation.</text>
</comment>
<evidence type="ECO:0000256" key="2">
    <source>
        <dbReference type="ARBA" id="ARBA00022695"/>
    </source>
</evidence>
<proteinExistence type="inferred from homology"/>
<protein>
    <recommendedName>
        <fullName evidence="6">Bifunctional uridylyltransferase/uridylyl-removing enzyme</fullName>
        <shortName evidence="6">UTase/UR</shortName>
    </recommendedName>
    <alternativeName>
        <fullName evidence="6">Bifunctional [protein-PII] modification enzyme</fullName>
    </alternativeName>
    <alternativeName>
        <fullName evidence="6">Bifunctional nitrogen sensor protein</fullName>
    </alternativeName>
    <domain>
        <recommendedName>
            <fullName evidence="6">[Protein-PII] uridylyltransferase</fullName>
            <shortName evidence="6">PII uridylyltransferase</shortName>
            <shortName evidence="6">UTase</shortName>
            <ecNumber evidence="6">2.7.7.59</ecNumber>
        </recommendedName>
    </domain>
    <domain>
        <recommendedName>
            <fullName evidence="6">[Protein-PII]-UMP uridylyl-removing enzyme</fullName>
            <shortName evidence="6">UR</shortName>
            <ecNumber evidence="6">3.1.4.-</ecNumber>
        </recommendedName>
    </domain>
</protein>
<evidence type="ECO:0000256" key="5">
    <source>
        <dbReference type="ARBA" id="ARBA00023268"/>
    </source>
</evidence>
<reference evidence="8" key="1">
    <citation type="submission" date="2022-08" db="EMBL/GenBank/DDBJ databases">
        <title>Genome Sequence of the sulphate-reducing bacterium, Pseudodesulfovibrio portus JCM14722.</title>
        <authorList>
            <person name="Kondo R."/>
            <person name="Kataoka T."/>
        </authorList>
    </citation>
    <scope>NUCLEOTIDE SEQUENCE</scope>
    <source>
        <strain evidence="8">JCM 14722</strain>
    </source>
</reference>
<dbReference type="Pfam" id="PF08335">
    <property type="entry name" value="GlnD_UR_UTase"/>
    <property type="match status" value="1"/>
</dbReference>
<evidence type="ECO:0000313" key="8">
    <source>
        <dbReference type="EMBL" id="BDQ34083.1"/>
    </source>
</evidence>
<dbReference type="PANTHER" id="PTHR47320">
    <property type="entry name" value="BIFUNCTIONAL URIDYLYLTRANSFERASE/URIDYLYL-REMOVING ENZYME"/>
    <property type="match status" value="1"/>
</dbReference>
<dbReference type="Pfam" id="PF01966">
    <property type="entry name" value="HD"/>
    <property type="match status" value="1"/>
</dbReference>
<evidence type="ECO:0000313" key="9">
    <source>
        <dbReference type="Proteomes" id="UP001061361"/>
    </source>
</evidence>
<comment type="activity regulation">
    <text evidence="6">Uridylyltransferase (UTase) activity is inhibited by glutamine, while glutamine activates uridylyl-removing (UR) activity.</text>
</comment>
<sequence>MQPDNTLPPSAARLKKAKADLFSRARTGNVGGFAWEYAHLVDHYFQDRIREAGPQKFAYALVAVGGYGRGKLCPGSDIDILVLFKRRIPATADRFIKSLLFPLWDLGLDLGHGVRIVSDCVSLARKDFQVLASLMDARPLAGDALVFETFRTTFDAKVLRKKGDSFARSLREHNETRLAQYGDASGMLEPELKNGLGGLRDGQQVAWLSRVLDASGRKPVFLPEELSRLRDDQAFLNRVRTALHLAAKRKNDRLHFDLQPPTARLMGFTPRNDSPEAMGRTVEFFLSRLHQAMTRIKTMRESLFQEGFCEKTAAPLPELSIRNLAAGPEGIFFKSQAAATPDNVLGAFLESARSGLPLTWGARRIVRSNPARFAAGLVDKPETLSTLVEIFQAPHGGVACQGLVETRLLPAILLEFGDVEHLIQFNDYHVHPVGRHTLATVNLLSEFLSGADGWAGEIGSHIGYRDAIILILAGFFHDLGKGEPNHSKAGADIARDVLNRYARETTLVEEVAFLVEHHLLMPEAATRRDLSDERVAANVAAVAENPDRLDMLYLLSVADSMATGPRAWNSWTRSLFGELYFKVRNLLEHGPLSRPDAARRLASVRAEVHELAADMDPEFVEAALGAMPMRTFLALDAPTIAGHLKLVDTLWKDVAEDRMRKPSAIGGKGVNLIQARPGKAANTFELTVAAVDQPGLFATIAGAISLHGLDILAADIFTWRDGTAVDVFTVSEPPESLYADEVWARIRRSISYALAGKLDLAARLEERRNSPLTKRRTGPKLKPIVTVDNTTSDFHTVIEVAATDRTGFLFDMARTLAAHHLSIHLAKIATIKGRAADVFHVRTQDGMRLTDETRIQALKIDLLDAATMA</sequence>
<dbReference type="SUPFAM" id="SSF81593">
    <property type="entry name" value="Nucleotidyltransferase substrate binding subunit/domain"/>
    <property type="match status" value="1"/>
</dbReference>
<dbReference type="CDD" id="cd04899">
    <property type="entry name" value="ACT_ACR-UUR-like_2"/>
    <property type="match status" value="1"/>
</dbReference>
<dbReference type="SUPFAM" id="SSF55021">
    <property type="entry name" value="ACT-like"/>
    <property type="match status" value="2"/>
</dbReference>
<dbReference type="HAMAP" id="MF_00277">
    <property type="entry name" value="PII_uridylyl_transf"/>
    <property type="match status" value="1"/>
</dbReference>
<keyword evidence="5 6" id="KW-0511">Multifunctional enzyme</keyword>
<accession>A0ABN6RWT7</accession>
<keyword evidence="2 6" id="KW-0548">Nucleotidyltransferase</keyword>
<comment type="function">
    <text evidence="6">Modifies, by uridylylation and deuridylylation, the PII regulatory proteins (GlnB and homologs), in response to the nitrogen status of the cell that GlnD senses through the glutamine level. Under low glutamine levels, catalyzes the conversion of the PII proteins and UTP to PII-UMP and PPi, while under higher glutamine levels, GlnD hydrolyzes PII-UMP to PII and UMP (deuridylylation). Thus, controls uridylylation state and activity of the PII proteins, and plays an important role in the regulation of nitrogen metabolism.</text>
</comment>
<dbReference type="InterPro" id="IPR010043">
    <property type="entry name" value="UTase/UR"/>
</dbReference>
<evidence type="ECO:0000256" key="4">
    <source>
        <dbReference type="ARBA" id="ARBA00022842"/>
    </source>
</evidence>
<comment type="cofactor">
    <cofactor evidence="6">
        <name>Mg(2+)</name>
        <dbReference type="ChEBI" id="CHEBI:18420"/>
    </cofactor>
</comment>
<evidence type="ECO:0000256" key="6">
    <source>
        <dbReference type="HAMAP-Rule" id="MF_00277"/>
    </source>
</evidence>
<gene>
    <name evidence="6 8" type="primary">glnD</name>
    <name evidence="8" type="ORF">JCM14722_16250</name>
</gene>
<comment type="catalytic activity">
    <reaction evidence="6">
        <text>[protein-PII]-L-tyrosine + UTP = [protein-PII]-uridylyl-L-tyrosine + diphosphate</text>
        <dbReference type="Rhea" id="RHEA:13673"/>
        <dbReference type="Rhea" id="RHEA-COMP:12147"/>
        <dbReference type="Rhea" id="RHEA-COMP:12148"/>
        <dbReference type="ChEBI" id="CHEBI:33019"/>
        <dbReference type="ChEBI" id="CHEBI:46398"/>
        <dbReference type="ChEBI" id="CHEBI:46858"/>
        <dbReference type="ChEBI" id="CHEBI:90602"/>
        <dbReference type="EC" id="2.7.7.59"/>
    </reaction>
</comment>
<dbReference type="InterPro" id="IPR013546">
    <property type="entry name" value="PII_UdlTrfase/GS_AdlTrfase"/>
</dbReference>
<keyword evidence="3 6" id="KW-0378">Hydrolase</keyword>
<dbReference type="CDD" id="cd00077">
    <property type="entry name" value="HDc"/>
    <property type="match status" value="1"/>
</dbReference>
<dbReference type="InterPro" id="IPR002934">
    <property type="entry name" value="Polymerase_NTP_transf_dom"/>
</dbReference>
<dbReference type="SUPFAM" id="SSF81301">
    <property type="entry name" value="Nucleotidyltransferase"/>
    <property type="match status" value="1"/>
</dbReference>
<dbReference type="CDD" id="cd05401">
    <property type="entry name" value="NT_GlnE_GlnD_like"/>
    <property type="match status" value="1"/>
</dbReference>
<dbReference type="CDD" id="cd04900">
    <property type="entry name" value="ACT_UUR-like_1"/>
    <property type="match status" value="1"/>
</dbReference>
<comment type="catalytic activity">
    <reaction evidence="6">
        <text>[protein-PII]-uridylyl-L-tyrosine + H2O = [protein-PII]-L-tyrosine + UMP + H(+)</text>
        <dbReference type="Rhea" id="RHEA:48600"/>
        <dbReference type="Rhea" id="RHEA-COMP:12147"/>
        <dbReference type="Rhea" id="RHEA-COMP:12148"/>
        <dbReference type="ChEBI" id="CHEBI:15377"/>
        <dbReference type="ChEBI" id="CHEBI:15378"/>
        <dbReference type="ChEBI" id="CHEBI:46858"/>
        <dbReference type="ChEBI" id="CHEBI:57865"/>
        <dbReference type="ChEBI" id="CHEBI:90602"/>
    </reaction>
</comment>
<dbReference type="SMART" id="SM00471">
    <property type="entry name" value="HDc"/>
    <property type="match status" value="1"/>
</dbReference>
<dbReference type="EC" id="3.1.4.-" evidence="6"/>
<dbReference type="Pfam" id="PF24931">
    <property type="entry name" value="ACT_ACR9_3rd"/>
    <property type="match status" value="1"/>
</dbReference>
<dbReference type="Gene3D" id="1.10.3210.10">
    <property type="entry name" value="Hypothetical protein af1432"/>
    <property type="match status" value="1"/>
</dbReference>
<dbReference type="NCBIfam" id="TIGR01693">
    <property type="entry name" value="UTase_glnD"/>
    <property type="match status" value="1"/>
</dbReference>
<feature type="domain" description="HD/PDEase" evidence="7">
    <location>
        <begin position="429"/>
        <end position="573"/>
    </location>
</feature>
<keyword evidence="1 6" id="KW-0808">Transferase</keyword>
<dbReference type="Proteomes" id="UP001061361">
    <property type="component" value="Chromosome"/>
</dbReference>